<dbReference type="EMBL" id="RDQH01000343">
    <property type="protein sequence ID" value="RXH69158.1"/>
    <property type="molecule type" value="Genomic_DNA"/>
</dbReference>
<feature type="compositionally biased region" description="Polar residues" evidence="1">
    <location>
        <begin position="73"/>
        <end position="82"/>
    </location>
</feature>
<gene>
    <name evidence="2" type="ORF">DVH24_031491</name>
</gene>
<proteinExistence type="predicted"/>
<sequence>MALPNSSRRAHQHPGTTEQMSSSGSTIDARVHSQGFGKCFNYMEVMPKFWEDFQEKHLGTLSAIEDGKGHSGDQLSYHNRIR</sequence>
<organism evidence="2 3">
    <name type="scientific">Malus domestica</name>
    <name type="common">Apple</name>
    <name type="synonym">Pyrus malus</name>
    <dbReference type="NCBI Taxonomy" id="3750"/>
    <lineage>
        <taxon>Eukaryota</taxon>
        <taxon>Viridiplantae</taxon>
        <taxon>Streptophyta</taxon>
        <taxon>Embryophyta</taxon>
        <taxon>Tracheophyta</taxon>
        <taxon>Spermatophyta</taxon>
        <taxon>Magnoliopsida</taxon>
        <taxon>eudicotyledons</taxon>
        <taxon>Gunneridae</taxon>
        <taxon>Pentapetalae</taxon>
        <taxon>rosids</taxon>
        <taxon>fabids</taxon>
        <taxon>Rosales</taxon>
        <taxon>Rosaceae</taxon>
        <taxon>Amygdaloideae</taxon>
        <taxon>Maleae</taxon>
        <taxon>Malus</taxon>
    </lineage>
</organism>
<evidence type="ECO:0000313" key="3">
    <source>
        <dbReference type="Proteomes" id="UP000290289"/>
    </source>
</evidence>
<name>A0A498HCG9_MALDO</name>
<reference evidence="2 3" key="1">
    <citation type="submission" date="2018-10" db="EMBL/GenBank/DDBJ databases">
        <title>A high-quality apple genome assembly.</title>
        <authorList>
            <person name="Hu J."/>
        </authorList>
    </citation>
    <scope>NUCLEOTIDE SEQUENCE [LARGE SCALE GENOMIC DNA]</scope>
    <source>
        <strain evidence="3">cv. HFTH1</strain>
        <tissue evidence="2">Young leaf</tissue>
    </source>
</reference>
<dbReference type="Proteomes" id="UP000290289">
    <property type="component" value="Chromosome 17"/>
</dbReference>
<comment type="caution">
    <text evidence="2">The sequence shown here is derived from an EMBL/GenBank/DDBJ whole genome shotgun (WGS) entry which is preliminary data.</text>
</comment>
<keyword evidence="3" id="KW-1185">Reference proteome</keyword>
<dbReference type="AlphaFoldDB" id="A0A498HCG9"/>
<feature type="region of interest" description="Disordered" evidence="1">
    <location>
        <begin position="1"/>
        <end position="26"/>
    </location>
</feature>
<feature type="compositionally biased region" description="Polar residues" evidence="1">
    <location>
        <begin position="14"/>
        <end position="26"/>
    </location>
</feature>
<feature type="region of interest" description="Disordered" evidence="1">
    <location>
        <begin position="62"/>
        <end position="82"/>
    </location>
</feature>
<protein>
    <submittedName>
        <fullName evidence="2">Uncharacterized protein</fullName>
    </submittedName>
</protein>
<accession>A0A498HCG9</accession>
<evidence type="ECO:0000313" key="2">
    <source>
        <dbReference type="EMBL" id="RXH69158.1"/>
    </source>
</evidence>
<evidence type="ECO:0000256" key="1">
    <source>
        <dbReference type="SAM" id="MobiDB-lite"/>
    </source>
</evidence>